<evidence type="ECO:0008006" key="4">
    <source>
        <dbReference type="Google" id="ProtNLM"/>
    </source>
</evidence>
<feature type="region of interest" description="Disordered" evidence="1">
    <location>
        <begin position="136"/>
        <end position="185"/>
    </location>
</feature>
<name>A0A919MVL7_9ACTN</name>
<proteinExistence type="predicted"/>
<dbReference type="SUPFAM" id="SSF55874">
    <property type="entry name" value="ATPase domain of HSP90 chaperone/DNA topoisomerase II/histidine kinase"/>
    <property type="match status" value="1"/>
</dbReference>
<evidence type="ECO:0000313" key="3">
    <source>
        <dbReference type="Proteomes" id="UP000636960"/>
    </source>
</evidence>
<dbReference type="AlphaFoldDB" id="A0A919MVL7"/>
<dbReference type="Proteomes" id="UP000636960">
    <property type="component" value="Unassembled WGS sequence"/>
</dbReference>
<comment type="caution">
    <text evidence="2">The sequence shown here is derived from an EMBL/GenBank/DDBJ whole genome shotgun (WGS) entry which is preliminary data.</text>
</comment>
<keyword evidence="3" id="KW-1185">Reference proteome</keyword>
<dbReference type="EMBL" id="BOMV01000106">
    <property type="protein sequence ID" value="GIF01557.1"/>
    <property type="molecule type" value="Genomic_DNA"/>
</dbReference>
<evidence type="ECO:0000256" key="1">
    <source>
        <dbReference type="SAM" id="MobiDB-lite"/>
    </source>
</evidence>
<organism evidence="2 3">
    <name type="scientific">Paractinoplanes rishiriensis</name>
    <dbReference type="NCBI Taxonomy" id="1050105"/>
    <lineage>
        <taxon>Bacteria</taxon>
        <taxon>Bacillati</taxon>
        <taxon>Actinomycetota</taxon>
        <taxon>Actinomycetes</taxon>
        <taxon>Micromonosporales</taxon>
        <taxon>Micromonosporaceae</taxon>
        <taxon>Paractinoplanes</taxon>
    </lineage>
</organism>
<dbReference type="RefSeq" id="WP_203790350.1">
    <property type="nucleotide sequence ID" value="NZ_BOMV01000106.1"/>
</dbReference>
<evidence type="ECO:0000313" key="2">
    <source>
        <dbReference type="EMBL" id="GIF01557.1"/>
    </source>
</evidence>
<feature type="compositionally biased region" description="Low complexity" evidence="1">
    <location>
        <begin position="168"/>
        <end position="185"/>
    </location>
</feature>
<gene>
    <name evidence="2" type="ORF">Ari01nite_90210</name>
</gene>
<protein>
    <recommendedName>
        <fullName evidence="4">Histidine kinase/HSP90-like ATPase domain-containing protein</fullName>
    </recommendedName>
</protein>
<dbReference type="Gene3D" id="3.30.565.10">
    <property type="entry name" value="Histidine kinase-like ATPase, C-terminal domain"/>
    <property type="match status" value="1"/>
</dbReference>
<dbReference type="Pfam" id="PF13589">
    <property type="entry name" value="HATPase_c_3"/>
    <property type="match status" value="1"/>
</dbReference>
<sequence length="185" mass="20161">MRRVHLEAAEDHVERLAQVNNPIGAVKELIWNALDAEATHVEVTLTCNDFGGVESVTIVDNGSGITPEACVAAFERIGGSWKKRTRRTPNLNRLLHGHTGQGRLRGYALGAHIRWTTVADGIDGRQRSIIRASATTRNDFEISTPQPTTEEPGTTFEAWGSSRNASTSSRALRPSLNSPPSLRPT</sequence>
<accession>A0A919MVL7</accession>
<dbReference type="InterPro" id="IPR036890">
    <property type="entry name" value="HATPase_C_sf"/>
</dbReference>
<reference evidence="2" key="1">
    <citation type="submission" date="2021-01" db="EMBL/GenBank/DDBJ databases">
        <title>Whole genome shotgun sequence of Actinoplanes rishiriensis NBRC 108556.</title>
        <authorList>
            <person name="Komaki H."/>
            <person name="Tamura T."/>
        </authorList>
    </citation>
    <scope>NUCLEOTIDE SEQUENCE</scope>
    <source>
        <strain evidence="2">NBRC 108556</strain>
    </source>
</reference>
<feature type="compositionally biased region" description="Low complexity" evidence="1">
    <location>
        <begin position="144"/>
        <end position="157"/>
    </location>
</feature>